<dbReference type="FunFam" id="3.30.2130.10:FF:000002">
    <property type="entry name" value="Aspartokinase"/>
    <property type="match status" value="1"/>
</dbReference>
<dbReference type="UniPathway" id="UPA00050">
    <property type="reaction ID" value="UER00461"/>
</dbReference>
<comment type="similarity">
    <text evidence="5 17">Belongs to the aspartokinase family.</text>
</comment>
<comment type="pathway">
    <text evidence="2 18">Amino-acid biosynthesis; L-lysine biosynthesis via DAP pathway; (S)-tetrahydrodipicolinate from L-aspartate: step 1/4.</text>
</comment>
<keyword evidence="9 17" id="KW-0808">Transferase</keyword>
<feature type="domain" description="ACT" evidence="19">
    <location>
        <begin position="349"/>
        <end position="421"/>
    </location>
</feature>
<dbReference type="NCBIfam" id="NF005154">
    <property type="entry name" value="PRK06635.1-2"/>
    <property type="match status" value="1"/>
</dbReference>
<feature type="binding site" evidence="16">
    <location>
        <position position="74"/>
    </location>
    <ligand>
        <name>substrate</name>
    </ligand>
</feature>
<feature type="domain" description="ACT" evidence="19">
    <location>
        <begin position="267"/>
        <end position="340"/>
    </location>
</feature>
<dbReference type="GO" id="GO:0019877">
    <property type="term" value="P:diaminopimelate biosynthetic process"/>
    <property type="evidence" value="ECO:0007669"/>
    <property type="project" value="UniProtKB-KW"/>
</dbReference>
<feature type="binding site" evidence="16">
    <location>
        <position position="47"/>
    </location>
    <ligand>
        <name>substrate</name>
    </ligand>
</feature>
<feature type="binding site" evidence="16">
    <location>
        <position position="185"/>
    </location>
    <ligand>
        <name>ATP</name>
        <dbReference type="ChEBI" id="CHEBI:30616"/>
    </ligand>
</feature>
<keyword evidence="8 18" id="KW-0028">Amino-acid biosynthesis</keyword>
<dbReference type="GO" id="GO:0004072">
    <property type="term" value="F:aspartate kinase activity"/>
    <property type="evidence" value="ECO:0007669"/>
    <property type="project" value="UniProtKB-EC"/>
</dbReference>
<dbReference type="SUPFAM" id="SSF55021">
    <property type="entry name" value="ACT-like"/>
    <property type="match status" value="2"/>
</dbReference>
<dbReference type="InterPro" id="IPR001048">
    <property type="entry name" value="Asp/Glu/Uridylate_kinase"/>
</dbReference>
<evidence type="ECO:0000256" key="8">
    <source>
        <dbReference type="ARBA" id="ARBA00022605"/>
    </source>
</evidence>
<dbReference type="GO" id="GO:0005829">
    <property type="term" value="C:cytosol"/>
    <property type="evidence" value="ECO:0007669"/>
    <property type="project" value="TreeGrafter"/>
</dbReference>
<evidence type="ECO:0000256" key="4">
    <source>
        <dbReference type="ARBA" id="ARBA00005139"/>
    </source>
</evidence>
<evidence type="ECO:0000259" key="19">
    <source>
        <dbReference type="PROSITE" id="PS51671"/>
    </source>
</evidence>
<keyword evidence="21" id="KW-1185">Reference proteome</keyword>
<feature type="binding site" evidence="16">
    <location>
        <begin position="210"/>
        <end position="211"/>
    </location>
    <ligand>
        <name>ATP</name>
        <dbReference type="ChEBI" id="CHEBI:30616"/>
    </ligand>
</feature>
<dbReference type="InterPro" id="IPR018042">
    <property type="entry name" value="Aspartate_kinase_CS"/>
</dbReference>
<keyword evidence="13" id="KW-0220">Diaminopimelate biosynthesis</keyword>
<evidence type="ECO:0000256" key="1">
    <source>
        <dbReference type="ARBA" id="ARBA00002843"/>
    </source>
</evidence>
<dbReference type="InterPro" id="IPR005260">
    <property type="entry name" value="Asp_kin_monofn"/>
</dbReference>
<sequence>MTLVVQKYGGSSVADAERIKRVAERIVSARKAGDDVAVVVSAMGDTTDDLLDLAHQVSPLPPGRELDMLLTSGERISMALLAMAIHNLGYEARSFTGSQAGVITTSSHGKARIIDVTPGRLQSAIDEGAVAILAGFQGIAQDTKDITTLGRGGSDTTAVALAAAMHADQCEIYTDVDGVFTADPRIVPTAHKLDTVTYEEMLELAASGAKVLHLRAVEYARRFNMPIHVRSSYSTKPGTIVAGSMEDLPVEQALISGVAHDRSEAKITVLSVPDEPGRAAKIFQVVTDAEINIDMIVQNVSTKATGRTDISFTLPKTDGAAAMTALQKTRDEIGFEGLLFDDHIGKVSLVGAGMRSNPGVAATFFRALSEAGVNIEMISTSEIRVSVVCRDTDLDEAVRALHEAFDLGGDEEAVVYAGTGR</sequence>
<dbReference type="InterPro" id="IPR045865">
    <property type="entry name" value="ACT-like_dom_sf"/>
</dbReference>
<evidence type="ECO:0000256" key="16">
    <source>
        <dbReference type="PIRSR" id="PIRSR000726-1"/>
    </source>
</evidence>
<dbReference type="NCBIfam" id="TIGR00657">
    <property type="entry name" value="asp_kinases"/>
    <property type="match status" value="1"/>
</dbReference>
<dbReference type="Proteomes" id="UP000614996">
    <property type="component" value="Unassembled WGS sequence"/>
</dbReference>
<evidence type="ECO:0000256" key="11">
    <source>
        <dbReference type="ARBA" id="ARBA00022777"/>
    </source>
</evidence>
<dbReference type="RefSeq" id="WP_207129251.1">
    <property type="nucleotide sequence ID" value="NZ_BOPO01000149.1"/>
</dbReference>
<dbReference type="GO" id="GO:0009089">
    <property type="term" value="P:lysine biosynthetic process via diaminopimelate"/>
    <property type="evidence" value="ECO:0007669"/>
    <property type="project" value="UniProtKB-UniPathway"/>
</dbReference>
<dbReference type="EMBL" id="BOPO01000149">
    <property type="protein sequence ID" value="GIL31680.1"/>
    <property type="molecule type" value="Genomic_DNA"/>
</dbReference>
<dbReference type="NCBIfam" id="NF005153">
    <property type="entry name" value="PRK06635.1-1"/>
    <property type="match status" value="1"/>
</dbReference>
<dbReference type="PANTHER" id="PTHR21499:SF3">
    <property type="entry name" value="ASPARTOKINASE"/>
    <property type="match status" value="1"/>
</dbReference>
<dbReference type="InterPro" id="IPR002912">
    <property type="entry name" value="ACT_dom"/>
</dbReference>
<comment type="catalytic activity">
    <reaction evidence="15 17">
        <text>L-aspartate + ATP = 4-phospho-L-aspartate + ADP</text>
        <dbReference type="Rhea" id="RHEA:23776"/>
        <dbReference type="ChEBI" id="CHEBI:29991"/>
        <dbReference type="ChEBI" id="CHEBI:30616"/>
        <dbReference type="ChEBI" id="CHEBI:57535"/>
        <dbReference type="ChEBI" id="CHEBI:456216"/>
        <dbReference type="EC" id="2.7.2.4"/>
    </reaction>
</comment>
<dbReference type="InterPro" id="IPR036393">
    <property type="entry name" value="AceGlu_kinase-like_sf"/>
</dbReference>
<dbReference type="CDD" id="cd04913">
    <property type="entry name" value="ACT_AKii-LysC-BS-like_1"/>
    <property type="match status" value="1"/>
</dbReference>
<evidence type="ECO:0000256" key="13">
    <source>
        <dbReference type="ARBA" id="ARBA00022915"/>
    </source>
</evidence>
<evidence type="ECO:0000256" key="9">
    <source>
        <dbReference type="ARBA" id="ARBA00022679"/>
    </source>
</evidence>
<dbReference type="PROSITE" id="PS00324">
    <property type="entry name" value="ASPARTOKINASE"/>
    <property type="match status" value="1"/>
</dbReference>
<comment type="function">
    <text evidence="1">Catalyzes the phosphorylation of the beta-carboxyl group of aspartic acid with ATP to yield 4-phospho-L-aspartate, which is involved in the branched biosynthetic pathway leading to the biosynthesis of amino acids lysine, threonine, isoleucine and methionine.</text>
</comment>
<dbReference type="PIRSF" id="PIRSF000726">
    <property type="entry name" value="Asp_kin"/>
    <property type="match status" value="1"/>
</dbReference>
<gene>
    <name evidence="20" type="primary">lysC</name>
    <name evidence="20" type="ORF">NUM_69340</name>
</gene>
<dbReference type="CDD" id="cd04261">
    <property type="entry name" value="AAK_AKii-LysC-BS"/>
    <property type="match status" value="1"/>
</dbReference>
<name>A0A8J4AJD8_9ACTN</name>
<dbReference type="Gene3D" id="3.30.70.260">
    <property type="match status" value="2"/>
</dbReference>
<dbReference type="SUPFAM" id="SSF53633">
    <property type="entry name" value="Carbamate kinase-like"/>
    <property type="match status" value="1"/>
</dbReference>
<dbReference type="NCBIfam" id="NF005155">
    <property type="entry name" value="PRK06635.1-4"/>
    <property type="match status" value="1"/>
</dbReference>
<feature type="binding site" evidence="16">
    <location>
        <begin position="174"/>
        <end position="175"/>
    </location>
    <ligand>
        <name>ATP</name>
        <dbReference type="ChEBI" id="CHEBI:30616"/>
    </ligand>
</feature>
<dbReference type="GO" id="GO:0009088">
    <property type="term" value="P:threonine biosynthetic process"/>
    <property type="evidence" value="ECO:0007669"/>
    <property type="project" value="UniProtKB-UniPathway"/>
</dbReference>
<evidence type="ECO:0000256" key="18">
    <source>
        <dbReference type="RuleBase" id="RU004249"/>
    </source>
</evidence>
<comment type="pathway">
    <text evidence="4 18">Amino-acid biosynthesis; L-threonine biosynthesis; L-threonine from L-aspartate: step 1/5.</text>
</comment>
<evidence type="ECO:0000256" key="7">
    <source>
        <dbReference type="ARBA" id="ARBA00016273"/>
    </source>
</evidence>
<dbReference type="Pfam" id="PF00696">
    <property type="entry name" value="AA_kinase"/>
    <property type="match status" value="1"/>
</dbReference>
<dbReference type="Pfam" id="PF22468">
    <property type="entry name" value="ACT_9"/>
    <property type="match status" value="2"/>
</dbReference>
<evidence type="ECO:0000256" key="3">
    <source>
        <dbReference type="ARBA" id="ARBA00004986"/>
    </source>
</evidence>
<keyword evidence="12 16" id="KW-0067">ATP-binding</keyword>
<evidence type="ECO:0000313" key="20">
    <source>
        <dbReference type="EMBL" id="GIL31680.1"/>
    </source>
</evidence>
<evidence type="ECO:0000256" key="14">
    <source>
        <dbReference type="ARBA" id="ARBA00023154"/>
    </source>
</evidence>
<keyword evidence="11 17" id="KW-0418">Kinase</keyword>
<keyword evidence="14" id="KW-0457">Lysine biosynthesis</keyword>
<dbReference type="InterPro" id="IPR041740">
    <property type="entry name" value="AKii-LysC-BS"/>
</dbReference>
<dbReference type="FunFam" id="3.40.1160.10:FF:000002">
    <property type="entry name" value="Aspartokinase"/>
    <property type="match status" value="1"/>
</dbReference>
<dbReference type="UniPathway" id="UPA00051">
    <property type="reaction ID" value="UER00462"/>
</dbReference>
<comment type="caution">
    <text evidence="20">The sequence shown here is derived from an EMBL/GenBank/DDBJ whole genome shotgun (WGS) entry which is preliminary data.</text>
</comment>
<dbReference type="Gene3D" id="3.40.1160.10">
    <property type="entry name" value="Acetylglutamate kinase-like"/>
    <property type="match status" value="1"/>
</dbReference>
<accession>A0A8J4AJD8</accession>
<dbReference type="NCBIfam" id="TIGR00656">
    <property type="entry name" value="asp_kin_monofn"/>
    <property type="match status" value="1"/>
</dbReference>
<dbReference type="GO" id="GO:0005524">
    <property type="term" value="F:ATP binding"/>
    <property type="evidence" value="ECO:0007669"/>
    <property type="project" value="UniProtKB-KW"/>
</dbReference>
<evidence type="ECO:0000313" key="21">
    <source>
        <dbReference type="Proteomes" id="UP000614996"/>
    </source>
</evidence>
<evidence type="ECO:0000256" key="10">
    <source>
        <dbReference type="ARBA" id="ARBA00022741"/>
    </source>
</evidence>
<dbReference type="AlphaFoldDB" id="A0A8J4AJD8"/>
<dbReference type="CDD" id="cd04923">
    <property type="entry name" value="ACT_AK-LysC-DapG-like_2"/>
    <property type="match status" value="1"/>
</dbReference>
<evidence type="ECO:0000256" key="2">
    <source>
        <dbReference type="ARBA" id="ARBA00004766"/>
    </source>
</evidence>
<evidence type="ECO:0000256" key="6">
    <source>
        <dbReference type="ARBA" id="ARBA00013059"/>
    </source>
</evidence>
<feature type="binding site" evidence="16">
    <location>
        <begin position="7"/>
        <end position="10"/>
    </location>
    <ligand>
        <name>ATP</name>
        <dbReference type="ChEBI" id="CHEBI:30616"/>
    </ligand>
</feature>
<dbReference type="PROSITE" id="PS51671">
    <property type="entry name" value="ACT"/>
    <property type="match status" value="2"/>
</dbReference>
<evidence type="ECO:0000256" key="12">
    <source>
        <dbReference type="ARBA" id="ARBA00022840"/>
    </source>
</evidence>
<dbReference type="InterPro" id="IPR001341">
    <property type="entry name" value="Asp_kinase"/>
</dbReference>
<dbReference type="InterPro" id="IPR054352">
    <property type="entry name" value="ACT_Aspartokinase"/>
</dbReference>
<dbReference type="EC" id="2.7.2.4" evidence="6 17"/>
<reference evidence="21" key="1">
    <citation type="journal article" date="2021" name="Int. J. Syst. Evol. Microbiol.">
        <title>Actinocatenispora comari sp. nov., an endophytic actinomycete isolated from aerial parts of Comarum salesowianum.</title>
        <authorList>
            <person name="Oyunbileg N."/>
            <person name="Iizaka Y."/>
            <person name="Hamada M."/>
            <person name="Davaapurev B.O."/>
            <person name="Fukumoto A."/>
            <person name="Tsetseg B."/>
            <person name="Kato F."/>
            <person name="Tamura T."/>
            <person name="Batkhuu J."/>
            <person name="Anzai Y."/>
        </authorList>
    </citation>
    <scope>NUCLEOTIDE SEQUENCE [LARGE SCALE GENOMIC DNA]</scope>
    <source>
        <strain evidence="21">NUM-2625</strain>
    </source>
</reference>
<keyword evidence="10 16" id="KW-0547">Nucleotide-binding</keyword>
<comment type="pathway">
    <text evidence="3 18">Amino-acid biosynthesis; L-methionine biosynthesis via de novo pathway; L-homoserine from L-aspartate: step 1/3.</text>
</comment>
<evidence type="ECO:0000256" key="15">
    <source>
        <dbReference type="ARBA" id="ARBA00047872"/>
    </source>
</evidence>
<dbReference type="PANTHER" id="PTHR21499">
    <property type="entry name" value="ASPARTATE KINASE"/>
    <property type="match status" value="1"/>
</dbReference>
<dbReference type="GO" id="GO:0009090">
    <property type="term" value="P:homoserine biosynthetic process"/>
    <property type="evidence" value="ECO:0007669"/>
    <property type="project" value="TreeGrafter"/>
</dbReference>
<protein>
    <recommendedName>
        <fullName evidence="7 17">Aspartokinase</fullName>
        <ecNumber evidence="6 17">2.7.2.4</ecNumber>
    </recommendedName>
</protein>
<organism evidence="20 21">
    <name type="scientific">Actinocatenispora comari</name>
    <dbReference type="NCBI Taxonomy" id="2807577"/>
    <lineage>
        <taxon>Bacteria</taxon>
        <taxon>Bacillati</taxon>
        <taxon>Actinomycetota</taxon>
        <taxon>Actinomycetes</taxon>
        <taxon>Micromonosporales</taxon>
        <taxon>Micromonosporaceae</taxon>
        <taxon>Actinocatenispora</taxon>
    </lineage>
</organism>
<evidence type="ECO:0000256" key="5">
    <source>
        <dbReference type="ARBA" id="ARBA00010122"/>
    </source>
</evidence>
<evidence type="ECO:0000256" key="17">
    <source>
        <dbReference type="RuleBase" id="RU003448"/>
    </source>
</evidence>
<proteinExistence type="inferred from homology"/>
<dbReference type="UniPathway" id="UPA00034">
    <property type="reaction ID" value="UER00015"/>
</dbReference>